<dbReference type="AlphaFoldDB" id="A0A0K2VBX8"/>
<protein>
    <submittedName>
        <fullName evidence="1">Uncharacterized protein</fullName>
    </submittedName>
</protein>
<proteinExistence type="predicted"/>
<evidence type="ECO:0000313" key="1">
    <source>
        <dbReference type="EMBL" id="CDW48038.1"/>
    </source>
</evidence>
<accession>A0A0K2VBX8</accession>
<organism evidence="1">
    <name type="scientific">Lepeophtheirus salmonis</name>
    <name type="common">Salmon louse</name>
    <name type="synonym">Caligus salmonis</name>
    <dbReference type="NCBI Taxonomy" id="72036"/>
    <lineage>
        <taxon>Eukaryota</taxon>
        <taxon>Metazoa</taxon>
        <taxon>Ecdysozoa</taxon>
        <taxon>Arthropoda</taxon>
        <taxon>Crustacea</taxon>
        <taxon>Multicrustacea</taxon>
        <taxon>Hexanauplia</taxon>
        <taxon>Copepoda</taxon>
        <taxon>Siphonostomatoida</taxon>
        <taxon>Caligidae</taxon>
        <taxon>Lepeophtheirus</taxon>
    </lineage>
</organism>
<reference evidence="1" key="1">
    <citation type="submission" date="2014-05" db="EMBL/GenBank/DDBJ databases">
        <authorList>
            <person name="Chronopoulou M."/>
        </authorList>
    </citation>
    <scope>NUCLEOTIDE SEQUENCE</scope>
    <source>
        <tissue evidence="1">Whole organism</tissue>
    </source>
</reference>
<dbReference type="EMBL" id="HACA01030677">
    <property type="protein sequence ID" value="CDW48038.1"/>
    <property type="molecule type" value="Transcribed_RNA"/>
</dbReference>
<name>A0A0K2VBX8_LEPSM</name>
<sequence length="28" mass="3269">MWLEIKVRRLTSAFSLAELSDVTNVLLY</sequence>